<feature type="binding site" evidence="13">
    <location>
        <begin position="217"/>
        <end position="219"/>
    </location>
    <ligand>
        <name>S-adenosyl-L-methionine</name>
        <dbReference type="ChEBI" id="CHEBI:59789"/>
    </ligand>
</feature>
<dbReference type="GO" id="GO:0019843">
    <property type="term" value="F:rRNA binding"/>
    <property type="evidence" value="ECO:0007669"/>
    <property type="project" value="UniProtKB-UniRule"/>
</dbReference>
<feature type="binding site" evidence="13">
    <location>
        <position position="116"/>
    </location>
    <ligand>
        <name>[4Fe-4S] cluster</name>
        <dbReference type="ChEBI" id="CHEBI:49883"/>
        <note>4Fe-4S-S-AdoMet</note>
    </ligand>
</feature>
<feature type="binding site" evidence="13">
    <location>
        <position position="112"/>
    </location>
    <ligand>
        <name>[4Fe-4S] cluster</name>
        <dbReference type="ChEBI" id="CHEBI:49883"/>
        <note>4Fe-4S-S-AdoMet</note>
    </ligand>
</feature>
<dbReference type="GO" id="GO:0002935">
    <property type="term" value="F:tRNA (adenine(37)-C2)-methyltransferase activity"/>
    <property type="evidence" value="ECO:0007669"/>
    <property type="project" value="UniProtKB-UniRule"/>
</dbReference>
<dbReference type="InterPro" id="IPR027492">
    <property type="entry name" value="RNA_MTrfase_RlmN"/>
</dbReference>
<keyword evidence="12 13" id="KW-1015">Disulfide bond</keyword>
<proteinExistence type="inferred from homology"/>
<evidence type="ECO:0000259" key="14">
    <source>
        <dbReference type="PROSITE" id="PS51918"/>
    </source>
</evidence>
<dbReference type="AlphaFoldDB" id="A0A1E5L6I8"/>
<dbReference type="NCBIfam" id="TIGR00048">
    <property type="entry name" value="rRNA_mod_RlmN"/>
    <property type="match status" value="1"/>
</dbReference>
<dbReference type="GO" id="GO:0000049">
    <property type="term" value="F:tRNA binding"/>
    <property type="evidence" value="ECO:0007669"/>
    <property type="project" value="UniProtKB-UniRule"/>
</dbReference>
<dbReference type="Gene3D" id="3.20.20.70">
    <property type="entry name" value="Aldolase class I"/>
    <property type="match status" value="1"/>
</dbReference>
<comment type="function">
    <text evidence="13">Specifically methylates position 2 of adenine 2503 in 23S rRNA and position 2 of adenine 37 in tRNAs.</text>
</comment>
<dbReference type="STRING" id="1390249.BHU72_02945"/>
<evidence type="ECO:0000256" key="10">
    <source>
        <dbReference type="ARBA" id="ARBA00023004"/>
    </source>
</evidence>
<organism evidence="15 16">
    <name type="scientific">Desulfuribacillus stibiiarsenatis</name>
    <dbReference type="NCBI Taxonomy" id="1390249"/>
    <lineage>
        <taxon>Bacteria</taxon>
        <taxon>Bacillati</taxon>
        <taxon>Bacillota</taxon>
        <taxon>Desulfuribacillia</taxon>
        <taxon>Desulfuribacillales</taxon>
        <taxon>Desulfuribacillaceae</taxon>
        <taxon>Desulfuribacillus</taxon>
    </lineage>
</organism>
<dbReference type="GO" id="GO:0046872">
    <property type="term" value="F:metal ion binding"/>
    <property type="evidence" value="ECO:0007669"/>
    <property type="project" value="UniProtKB-KW"/>
</dbReference>
<dbReference type="SMART" id="SM00729">
    <property type="entry name" value="Elp3"/>
    <property type="match status" value="1"/>
</dbReference>
<evidence type="ECO:0000313" key="16">
    <source>
        <dbReference type="Proteomes" id="UP000095255"/>
    </source>
</evidence>
<evidence type="ECO:0000256" key="4">
    <source>
        <dbReference type="ARBA" id="ARBA00022552"/>
    </source>
</evidence>
<comment type="miscellaneous">
    <text evidence="13">Reaction proceeds by a ping-pong mechanism involving intermediate methylation of a conserved cysteine residue.</text>
</comment>
<dbReference type="InterPro" id="IPR007197">
    <property type="entry name" value="rSAM"/>
</dbReference>
<accession>A0A1E5L6I8</accession>
<evidence type="ECO:0000256" key="12">
    <source>
        <dbReference type="ARBA" id="ARBA00023157"/>
    </source>
</evidence>
<evidence type="ECO:0000313" key="15">
    <source>
        <dbReference type="EMBL" id="OEH85755.1"/>
    </source>
</evidence>
<keyword evidence="11 13" id="KW-0411">Iron-sulfur</keyword>
<keyword evidence="16" id="KW-1185">Reference proteome</keyword>
<keyword evidence="5 13" id="KW-0489">Methyltransferase</keyword>
<feature type="active site" description="S-methylcysteine intermediate" evidence="13">
    <location>
        <position position="336"/>
    </location>
</feature>
<keyword evidence="10 13" id="KW-0408">Iron</keyword>
<dbReference type="OrthoDB" id="9793973at2"/>
<dbReference type="PIRSF" id="PIRSF006004">
    <property type="entry name" value="CHP00048"/>
    <property type="match status" value="1"/>
</dbReference>
<keyword evidence="6 13" id="KW-0808">Transferase</keyword>
<feature type="binding site" evidence="13">
    <location>
        <position position="119"/>
    </location>
    <ligand>
        <name>[4Fe-4S] cluster</name>
        <dbReference type="ChEBI" id="CHEBI:49883"/>
        <note>4Fe-4S-S-AdoMet</note>
    </ligand>
</feature>
<feature type="domain" description="Radical SAM core" evidence="14">
    <location>
        <begin position="98"/>
        <end position="331"/>
    </location>
</feature>
<dbReference type="CDD" id="cd01335">
    <property type="entry name" value="Radical_SAM"/>
    <property type="match status" value="1"/>
</dbReference>
<dbReference type="GO" id="GO:0005737">
    <property type="term" value="C:cytoplasm"/>
    <property type="evidence" value="ECO:0007669"/>
    <property type="project" value="UniProtKB-SubCell"/>
</dbReference>
<evidence type="ECO:0000256" key="5">
    <source>
        <dbReference type="ARBA" id="ARBA00022603"/>
    </source>
</evidence>
<keyword evidence="4 13" id="KW-0698">rRNA processing</keyword>
<evidence type="ECO:0000256" key="1">
    <source>
        <dbReference type="ARBA" id="ARBA00004496"/>
    </source>
</evidence>
<evidence type="ECO:0000256" key="8">
    <source>
        <dbReference type="ARBA" id="ARBA00022694"/>
    </source>
</evidence>
<gene>
    <name evidence="13" type="primary">rlmN</name>
    <name evidence="15" type="ORF">BHU72_02945</name>
</gene>
<evidence type="ECO:0000256" key="3">
    <source>
        <dbReference type="ARBA" id="ARBA00022490"/>
    </source>
</evidence>
<dbReference type="EC" id="2.1.1.192" evidence="13"/>
<dbReference type="PANTHER" id="PTHR30544">
    <property type="entry name" value="23S RRNA METHYLTRANSFERASE"/>
    <property type="match status" value="1"/>
</dbReference>
<keyword evidence="8 13" id="KW-0819">tRNA processing</keyword>
<dbReference type="EMBL" id="MJAT01000012">
    <property type="protein sequence ID" value="OEH85755.1"/>
    <property type="molecule type" value="Genomic_DNA"/>
</dbReference>
<name>A0A1E5L6I8_9FIRM</name>
<dbReference type="GO" id="GO:0051539">
    <property type="term" value="F:4 iron, 4 sulfur cluster binding"/>
    <property type="evidence" value="ECO:0007669"/>
    <property type="project" value="UniProtKB-UniRule"/>
</dbReference>
<dbReference type="HAMAP" id="MF_01849">
    <property type="entry name" value="RNA_methyltr_RlmN"/>
    <property type="match status" value="1"/>
</dbReference>
<feature type="binding site" evidence="13">
    <location>
        <position position="194"/>
    </location>
    <ligand>
        <name>S-adenosyl-L-methionine</name>
        <dbReference type="ChEBI" id="CHEBI:59789"/>
    </ligand>
</feature>
<comment type="catalytic activity">
    <reaction evidence="13">
        <text>adenosine(2503) in 23S rRNA + 2 reduced [2Fe-2S]-[ferredoxin] + 2 S-adenosyl-L-methionine = 2-methyladenosine(2503) in 23S rRNA + 5'-deoxyadenosine + L-methionine + 2 oxidized [2Fe-2S]-[ferredoxin] + S-adenosyl-L-homocysteine</text>
        <dbReference type="Rhea" id="RHEA:42916"/>
        <dbReference type="Rhea" id="RHEA-COMP:10000"/>
        <dbReference type="Rhea" id="RHEA-COMP:10001"/>
        <dbReference type="Rhea" id="RHEA-COMP:10152"/>
        <dbReference type="Rhea" id="RHEA-COMP:10282"/>
        <dbReference type="ChEBI" id="CHEBI:17319"/>
        <dbReference type="ChEBI" id="CHEBI:33737"/>
        <dbReference type="ChEBI" id="CHEBI:33738"/>
        <dbReference type="ChEBI" id="CHEBI:57844"/>
        <dbReference type="ChEBI" id="CHEBI:57856"/>
        <dbReference type="ChEBI" id="CHEBI:59789"/>
        <dbReference type="ChEBI" id="CHEBI:74411"/>
        <dbReference type="ChEBI" id="CHEBI:74497"/>
        <dbReference type="EC" id="2.1.1.192"/>
    </reaction>
</comment>
<dbReference type="PANTHER" id="PTHR30544:SF5">
    <property type="entry name" value="RADICAL SAM CORE DOMAIN-CONTAINING PROTEIN"/>
    <property type="match status" value="1"/>
</dbReference>
<dbReference type="PROSITE" id="PS51918">
    <property type="entry name" value="RADICAL_SAM"/>
    <property type="match status" value="1"/>
</dbReference>
<keyword evidence="9 13" id="KW-0479">Metal-binding</keyword>
<comment type="caution">
    <text evidence="15">The sequence shown here is derived from an EMBL/GenBank/DDBJ whole genome shotgun (WGS) entry which is preliminary data.</text>
</comment>
<dbReference type="GO" id="GO:0070475">
    <property type="term" value="P:rRNA base methylation"/>
    <property type="evidence" value="ECO:0007669"/>
    <property type="project" value="UniProtKB-UniRule"/>
</dbReference>
<evidence type="ECO:0000256" key="13">
    <source>
        <dbReference type="HAMAP-Rule" id="MF_01849"/>
    </source>
</evidence>
<dbReference type="InterPro" id="IPR040072">
    <property type="entry name" value="Methyltransferase_A"/>
</dbReference>
<dbReference type="InterPro" id="IPR013785">
    <property type="entry name" value="Aldolase_TIM"/>
</dbReference>
<comment type="similarity">
    <text evidence="13">Belongs to the radical SAM superfamily. RlmN family.</text>
</comment>
<evidence type="ECO:0000256" key="11">
    <source>
        <dbReference type="ARBA" id="ARBA00023014"/>
    </source>
</evidence>
<dbReference type="GO" id="GO:0030488">
    <property type="term" value="P:tRNA methylation"/>
    <property type="evidence" value="ECO:0007669"/>
    <property type="project" value="UniProtKB-UniRule"/>
</dbReference>
<evidence type="ECO:0000256" key="9">
    <source>
        <dbReference type="ARBA" id="ARBA00022723"/>
    </source>
</evidence>
<comment type="caution">
    <text evidence="13">Lacks conserved residue(s) required for the propagation of feature annotation.</text>
</comment>
<dbReference type="FunFam" id="3.20.20.70:FF:000014">
    <property type="entry name" value="Probable dual-specificity RNA methyltransferase RlmN"/>
    <property type="match status" value="1"/>
</dbReference>
<comment type="subcellular location">
    <subcellularLocation>
        <location evidence="1 13">Cytoplasm</location>
    </subcellularLocation>
</comment>
<dbReference type="SFLD" id="SFLDG01062">
    <property type="entry name" value="methyltransferase_(Class_A)"/>
    <property type="match status" value="1"/>
</dbReference>
<dbReference type="InterPro" id="IPR004383">
    <property type="entry name" value="rRNA_lsu_MTrfase_RlmN/Cfr"/>
</dbReference>
<protein>
    <recommendedName>
        <fullName evidence="13">Probable dual-specificity RNA methyltransferase RlmN</fullName>
        <ecNumber evidence="13">2.1.1.192</ecNumber>
    </recommendedName>
    <alternativeName>
        <fullName evidence="13">23S rRNA (adenine(2503)-C(2))-methyltransferase</fullName>
    </alternativeName>
    <alternativeName>
        <fullName evidence="13">23S rRNA m2A2503 methyltransferase</fullName>
    </alternativeName>
    <alternativeName>
        <fullName evidence="13">Ribosomal RNA large subunit methyltransferase N</fullName>
    </alternativeName>
    <alternativeName>
        <fullName evidence="13">tRNA (adenine(37)-C(2))-methyltransferase</fullName>
    </alternativeName>
    <alternativeName>
        <fullName evidence="13">tRNA m2A37 methyltransferase</fullName>
    </alternativeName>
</protein>
<keyword evidence="3 13" id="KW-0963">Cytoplasm</keyword>
<dbReference type="Pfam" id="PF04055">
    <property type="entry name" value="Radical_SAM"/>
    <property type="match status" value="1"/>
</dbReference>
<feature type="binding site" evidence="13">
    <location>
        <begin position="162"/>
        <end position="163"/>
    </location>
    <ligand>
        <name>S-adenosyl-L-methionine</name>
        <dbReference type="ChEBI" id="CHEBI:59789"/>
    </ligand>
</feature>
<sequence>MKQLLFGDLTFDEMSDKVVKMGQAKFRAAQIYEWIYQKRVNQIDLMTNLPKVFQQQLTEEFIFPGVKQVMKQVSKDKTIKWLLSMQDDANIETVLMPSNYGNTVCVSTQVGCKMGCSFCASTIGGIERNLSSGEMVEQVLHVQRFLDFQKERVSNVVIMGSGEPLDNYNDTIKFIQVINHDKGLNIGQRHITLSTCGVVPRIYDLIKDAPQVTLSVSLHAPNDELRSEIMPINKKHRLVDVIQACRDFVDMTRRRITFEYALIEGKNDLPKHARELAELLNHLMCHVNLIPVNEVAERDNKRTNDNGVEKFKQILEKGGISVTVRKERGADIAAACGQLRAQATKQ</sequence>
<keyword evidence="7 13" id="KW-0949">S-adenosyl-L-methionine</keyword>
<dbReference type="SFLD" id="SFLDF00275">
    <property type="entry name" value="adenosine_C2_methyltransferase"/>
    <property type="match status" value="1"/>
</dbReference>
<dbReference type="InterPro" id="IPR048641">
    <property type="entry name" value="RlmN_N"/>
</dbReference>
<feature type="active site" description="Proton acceptor" evidence="13">
    <location>
        <position position="92"/>
    </location>
</feature>
<dbReference type="Pfam" id="PF21016">
    <property type="entry name" value="RlmN_N"/>
    <property type="match status" value="1"/>
</dbReference>
<comment type="catalytic activity">
    <reaction evidence="13">
        <text>adenosine(37) in tRNA + 2 reduced [2Fe-2S]-[ferredoxin] + 2 S-adenosyl-L-methionine = 2-methyladenosine(37) in tRNA + 5'-deoxyadenosine + L-methionine + 2 oxidized [2Fe-2S]-[ferredoxin] + S-adenosyl-L-homocysteine</text>
        <dbReference type="Rhea" id="RHEA:43332"/>
        <dbReference type="Rhea" id="RHEA-COMP:10000"/>
        <dbReference type="Rhea" id="RHEA-COMP:10001"/>
        <dbReference type="Rhea" id="RHEA-COMP:10162"/>
        <dbReference type="Rhea" id="RHEA-COMP:10485"/>
        <dbReference type="ChEBI" id="CHEBI:17319"/>
        <dbReference type="ChEBI" id="CHEBI:33737"/>
        <dbReference type="ChEBI" id="CHEBI:33738"/>
        <dbReference type="ChEBI" id="CHEBI:57844"/>
        <dbReference type="ChEBI" id="CHEBI:57856"/>
        <dbReference type="ChEBI" id="CHEBI:59789"/>
        <dbReference type="ChEBI" id="CHEBI:74411"/>
        <dbReference type="ChEBI" id="CHEBI:74497"/>
        <dbReference type="EC" id="2.1.1.192"/>
    </reaction>
</comment>
<dbReference type="SUPFAM" id="SSF102114">
    <property type="entry name" value="Radical SAM enzymes"/>
    <property type="match status" value="1"/>
</dbReference>
<dbReference type="InterPro" id="IPR058240">
    <property type="entry name" value="rSAM_sf"/>
</dbReference>
<dbReference type="SFLD" id="SFLDS00029">
    <property type="entry name" value="Radical_SAM"/>
    <property type="match status" value="1"/>
</dbReference>
<dbReference type="InterPro" id="IPR006638">
    <property type="entry name" value="Elp3/MiaA/NifB-like_rSAM"/>
</dbReference>
<dbReference type="GO" id="GO:0070040">
    <property type="term" value="F:rRNA (adenine(2503)-C2-)-methyltransferase activity"/>
    <property type="evidence" value="ECO:0007669"/>
    <property type="project" value="UniProtKB-UniRule"/>
</dbReference>
<feature type="binding site" evidence="13">
    <location>
        <position position="293"/>
    </location>
    <ligand>
        <name>S-adenosyl-L-methionine</name>
        <dbReference type="ChEBI" id="CHEBI:59789"/>
    </ligand>
</feature>
<reference evidence="15 16" key="1">
    <citation type="submission" date="2016-09" db="EMBL/GenBank/DDBJ databases">
        <title>Desulfuribacillus arsenicus sp. nov., an obligately anaerobic, dissimilatory arsenic- and antimonate-reducing bacterium isolated from anoxic sediments.</title>
        <authorList>
            <person name="Abin C.A."/>
            <person name="Hollibaugh J.T."/>
        </authorList>
    </citation>
    <scope>NUCLEOTIDE SEQUENCE [LARGE SCALE GENOMIC DNA]</scope>
    <source>
        <strain evidence="15 16">MLFW-2</strain>
    </source>
</reference>
<dbReference type="Proteomes" id="UP000095255">
    <property type="component" value="Unassembled WGS sequence"/>
</dbReference>
<evidence type="ECO:0000256" key="6">
    <source>
        <dbReference type="ARBA" id="ARBA00022679"/>
    </source>
</evidence>
<comment type="cofactor">
    <cofactor evidence="13">
        <name>[4Fe-4S] cluster</name>
        <dbReference type="ChEBI" id="CHEBI:49883"/>
    </cofactor>
    <text evidence="13">Binds 1 [4Fe-4S] cluster. The cluster is coordinated with 3 cysteines and an exchangeable S-adenosyl-L-methionine.</text>
</comment>
<evidence type="ECO:0000256" key="2">
    <source>
        <dbReference type="ARBA" id="ARBA00022485"/>
    </source>
</evidence>
<evidence type="ECO:0000256" key="7">
    <source>
        <dbReference type="ARBA" id="ARBA00022691"/>
    </source>
</evidence>
<dbReference type="Gene3D" id="1.10.150.530">
    <property type="match status" value="1"/>
</dbReference>
<dbReference type="RefSeq" id="WP_069701838.1">
    <property type="nucleotide sequence ID" value="NZ_MJAT01000012.1"/>
</dbReference>
<keyword evidence="2 13" id="KW-0004">4Fe-4S</keyword>